<protein>
    <submittedName>
        <fullName evidence="2">Uncharacterized protein</fullName>
    </submittedName>
</protein>
<feature type="compositionally biased region" description="Low complexity" evidence="1">
    <location>
        <begin position="253"/>
        <end position="269"/>
    </location>
</feature>
<feature type="compositionally biased region" description="Low complexity" evidence="1">
    <location>
        <begin position="18"/>
        <end position="29"/>
    </location>
</feature>
<feature type="region of interest" description="Disordered" evidence="1">
    <location>
        <begin position="243"/>
        <end position="281"/>
    </location>
</feature>
<sequence>MAAAISQEFAEPIRQHDGSSLAGSSSSFRLGRSSSMRRVSSFGREVVIPALKRQGSTTVSSSRSLYREAALMTQPSCFGSWRWTTTTTTAATGGPESPTSNLLRNTDDHGASAAPDSSSGSVLDEQARDARTAAAAFGRLLSSRSMSLLQSRSSGAWSKKSSRRESSAAAAAAAQWTVAAGRSAGEEIANLERSMSFKPAPMWKRMLKKLCANAKRNMIIVHPVSAREWTNYDAQSYAKNFDNGERWRDDQTDSNNSSSSSSSSFFSMQSEEDSEEQEQLRHELGLRETALHTALLQKFHSTRYDSSSTAAAAAAIDSFRATGASSMPVNPVRPYQPRQDIVPLWQRRNVRPPSKLQLTSR</sequence>
<proteinExistence type="predicted"/>
<evidence type="ECO:0000313" key="2">
    <source>
        <dbReference type="EMBL" id="CAK9204394.1"/>
    </source>
</evidence>
<organism evidence="2 3">
    <name type="scientific">Sphagnum troendelagicum</name>
    <dbReference type="NCBI Taxonomy" id="128251"/>
    <lineage>
        <taxon>Eukaryota</taxon>
        <taxon>Viridiplantae</taxon>
        <taxon>Streptophyta</taxon>
        <taxon>Embryophyta</taxon>
        <taxon>Bryophyta</taxon>
        <taxon>Sphagnophytina</taxon>
        <taxon>Sphagnopsida</taxon>
        <taxon>Sphagnales</taxon>
        <taxon>Sphagnaceae</taxon>
        <taxon>Sphagnum</taxon>
    </lineage>
</organism>
<gene>
    <name evidence="2" type="ORF">CSSPTR1EN2_LOCUS7364</name>
</gene>
<accession>A0ABP0TTR7</accession>
<name>A0ABP0TTR7_9BRYO</name>
<evidence type="ECO:0000313" key="3">
    <source>
        <dbReference type="Proteomes" id="UP001497512"/>
    </source>
</evidence>
<dbReference type="Proteomes" id="UP001497512">
    <property type="component" value="Chromosome 14"/>
</dbReference>
<feature type="region of interest" description="Disordered" evidence="1">
    <location>
        <begin position="88"/>
        <end position="125"/>
    </location>
</feature>
<dbReference type="EMBL" id="OZ019906">
    <property type="protein sequence ID" value="CAK9204394.1"/>
    <property type="molecule type" value="Genomic_DNA"/>
</dbReference>
<reference evidence="2" key="1">
    <citation type="submission" date="2024-02" db="EMBL/GenBank/DDBJ databases">
        <authorList>
            <consortium name="ELIXIR-Norway"/>
            <consortium name="Elixir Norway"/>
        </authorList>
    </citation>
    <scope>NUCLEOTIDE SEQUENCE</scope>
</reference>
<evidence type="ECO:0000256" key="1">
    <source>
        <dbReference type="SAM" id="MobiDB-lite"/>
    </source>
</evidence>
<feature type="region of interest" description="Disordered" evidence="1">
    <location>
        <begin position="1"/>
        <end position="29"/>
    </location>
</feature>
<feature type="compositionally biased region" description="Low complexity" evidence="1">
    <location>
        <begin position="111"/>
        <end position="121"/>
    </location>
</feature>
<keyword evidence="3" id="KW-1185">Reference proteome</keyword>